<dbReference type="Proteomes" id="UP001225646">
    <property type="component" value="Unassembled WGS sequence"/>
</dbReference>
<keyword evidence="5" id="KW-0808">Transferase</keyword>
<dbReference type="InterPro" id="IPR001996">
    <property type="entry name" value="PTS_IIB_1"/>
</dbReference>
<evidence type="ECO:0000256" key="7">
    <source>
        <dbReference type="ARBA" id="ARBA00022692"/>
    </source>
</evidence>
<dbReference type="InterPro" id="IPR050558">
    <property type="entry name" value="PTS_Sugar-Specific_Components"/>
</dbReference>
<feature type="active site" description="Phosphocysteine intermediate; for EIIB activity" evidence="11">
    <location>
        <position position="27"/>
    </location>
</feature>
<keyword evidence="6" id="KW-0598">Phosphotransferase system</keyword>
<dbReference type="InterPro" id="IPR003352">
    <property type="entry name" value="PTS_EIIC"/>
</dbReference>
<feature type="transmembrane region" description="Helical" evidence="12">
    <location>
        <begin position="398"/>
        <end position="417"/>
    </location>
</feature>
<evidence type="ECO:0000256" key="2">
    <source>
        <dbReference type="ARBA" id="ARBA00022448"/>
    </source>
</evidence>
<feature type="transmembrane region" description="Helical" evidence="12">
    <location>
        <begin position="187"/>
        <end position="207"/>
    </location>
</feature>
<name>A0ABT9VS57_9BACI</name>
<keyword evidence="16" id="KW-1185">Reference proteome</keyword>
<dbReference type="PANTHER" id="PTHR30175:SF3">
    <property type="entry name" value="PTS SYSTEM N-ACETYLMURAMIC ACID-SPECIFIC EIIBC COMPONENT"/>
    <property type="match status" value="1"/>
</dbReference>
<evidence type="ECO:0000256" key="5">
    <source>
        <dbReference type="ARBA" id="ARBA00022679"/>
    </source>
</evidence>
<sequence>MGKNARLANEIVEKLGGYQNIKSLTHCMTRLRITPVDESKVDIDGLKKIDGVLGVVEQETLQIILGPGIVTRVAEEVSKLSGVDIEGLDVNDLTNLAEQTKADLKKKNATPFKLFLRKIASIFIPLIPAIVASGLIAGITNVIIRAGADPESTVISILNFIGWGLFSYLGIFVGINAAKEFGGTPALGGIAGILIINPALANITLFGEKLVPGRGGLVGVMLAAIFMAWIEKRVRRFVPAAVDIIITPTISVLITGIATLIVLQPVGGWISDLITKGLLGLIDAGGVLSGIILAGTFLPLVVTGLHQGLTPVHMELINSIGDDPLLPILAMGGAGQVGAAFAIYFKTKNAQLRKVIKGGLPVGILGIGEPLIFGVTLPLGRPFITACLGAAVGGAFQAYFNVATIAIGVSGLPLTFLVNVHQIVYYLIGLFIAYVSGFIFTYLFGFNEEMTKEIGKNTETNVMTNV</sequence>
<dbReference type="RefSeq" id="WP_419152769.1">
    <property type="nucleotide sequence ID" value="NZ_JAUSTR010000026.1"/>
</dbReference>
<feature type="transmembrane region" description="Helical" evidence="12">
    <location>
        <begin position="325"/>
        <end position="345"/>
    </location>
</feature>
<comment type="subcellular location">
    <subcellularLocation>
        <location evidence="1">Cell membrane</location>
        <topology evidence="1">Multi-pass membrane protein</topology>
    </subcellularLocation>
</comment>
<evidence type="ECO:0000256" key="10">
    <source>
        <dbReference type="ARBA" id="ARBA00023136"/>
    </source>
</evidence>
<evidence type="ECO:0000259" key="13">
    <source>
        <dbReference type="PROSITE" id="PS51098"/>
    </source>
</evidence>
<feature type="transmembrane region" description="Helical" evidence="12">
    <location>
        <begin position="122"/>
        <end position="144"/>
    </location>
</feature>
<evidence type="ECO:0000256" key="1">
    <source>
        <dbReference type="ARBA" id="ARBA00004651"/>
    </source>
</evidence>
<evidence type="ECO:0000256" key="4">
    <source>
        <dbReference type="ARBA" id="ARBA00022597"/>
    </source>
</evidence>
<comment type="caution">
    <text evidence="15">The sequence shown here is derived from an EMBL/GenBank/DDBJ whole genome shotgun (WGS) entry which is preliminary data.</text>
</comment>
<feature type="domain" description="PTS EIIC type-1" evidence="14">
    <location>
        <begin position="117"/>
        <end position="460"/>
    </location>
</feature>
<dbReference type="Pfam" id="PF02378">
    <property type="entry name" value="PTS_EIIC"/>
    <property type="match status" value="1"/>
</dbReference>
<gene>
    <name evidence="15" type="ORF">J2S06_002953</name>
</gene>
<evidence type="ECO:0000256" key="9">
    <source>
        <dbReference type="ARBA" id="ARBA00022989"/>
    </source>
</evidence>
<dbReference type="InterPro" id="IPR018113">
    <property type="entry name" value="PTrfase_EIIB_Cys"/>
</dbReference>
<organism evidence="15 16">
    <name type="scientific">Aeribacillus alveayuensis</name>
    <dbReference type="NCBI Taxonomy" id="279215"/>
    <lineage>
        <taxon>Bacteria</taxon>
        <taxon>Bacillati</taxon>
        <taxon>Bacillota</taxon>
        <taxon>Bacilli</taxon>
        <taxon>Bacillales</taxon>
        <taxon>Bacillaceae</taxon>
        <taxon>Aeribacillus</taxon>
    </lineage>
</organism>
<reference evidence="15 16" key="1">
    <citation type="submission" date="2023-07" db="EMBL/GenBank/DDBJ databases">
        <title>Genomic Encyclopedia of Type Strains, Phase IV (KMG-IV): sequencing the most valuable type-strain genomes for metagenomic binning, comparative biology and taxonomic classification.</title>
        <authorList>
            <person name="Goeker M."/>
        </authorList>
    </citation>
    <scope>NUCLEOTIDE SEQUENCE [LARGE SCALE GENOMIC DNA]</scope>
    <source>
        <strain evidence="15 16">DSM 19092</strain>
    </source>
</reference>
<evidence type="ECO:0000256" key="12">
    <source>
        <dbReference type="SAM" id="Phobius"/>
    </source>
</evidence>
<evidence type="ECO:0000259" key="14">
    <source>
        <dbReference type="PROSITE" id="PS51103"/>
    </source>
</evidence>
<keyword evidence="2" id="KW-0813">Transport</keyword>
<keyword evidence="9 12" id="KW-1133">Transmembrane helix</keyword>
<evidence type="ECO:0000256" key="11">
    <source>
        <dbReference type="PROSITE-ProRule" id="PRU00421"/>
    </source>
</evidence>
<dbReference type="InterPro" id="IPR036878">
    <property type="entry name" value="Glu_permease_IIB"/>
</dbReference>
<proteinExistence type="predicted"/>
<feature type="transmembrane region" description="Helical" evidence="12">
    <location>
        <begin position="242"/>
        <end position="264"/>
    </location>
</feature>
<evidence type="ECO:0000256" key="3">
    <source>
        <dbReference type="ARBA" id="ARBA00022475"/>
    </source>
</evidence>
<feature type="transmembrane region" description="Helical" evidence="12">
    <location>
        <begin position="423"/>
        <end position="446"/>
    </location>
</feature>
<keyword evidence="10 12" id="KW-0472">Membrane</keyword>
<feature type="domain" description="PTS EIIB type-1" evidence="13">
    <location>
        <begin position="5"/>
        <end position="87"/>
    </location>
</feature>
<feature type="transmembrane region" description="Helical" evidence="12">
    <location>
        <begin position="284"/>
        <end position="305"/>
    </location>
</feature>
<protein>
    <submittedName>
        <fullName evidence="15">PTS system sucrose-specific IIC component</fullName>
    </submittedName>
</protein>
<dbReference type="PROSITE" id="PS51103">
    <property type="entry name" value="PTS_EIIC_TYPE_1"/>
    <property type="match status" value="1"/>
</dbReference>
<dbReference type="SUPFAM" id="SSF55604">
    <property type="entry name" value="Glucose permease domain IIB"/>
    <property type="match status" value="1"/>
</dbReference>
<evidence type="ECO:0000313" key="16">
    <source>
        <dbReference type="Proteomes" id="UP001225646"/>
    </source>
</evidence>
<keyword evidence="4" id="KW-0762">Sugar transport</keyword>
<evidence type="ECO:0000313" key="15">
    <source>
        <dbReference type="EMBL" id="MDQ0163825.1"/>
    </source>
</evidence>
<dbReference type="EMBL" id="JAUSTR010000026">
    <property type="protein sequence ID" value="MDQ0163825.1"/>
    <property type="molecule type" value="Genomic_DNA"/>
</dbReference>
<evidence type="ECO:0000256" key="6">
    <source>
        <dbReference type="ARBA" id="ARBA00022683"/>
    </source>
</evidence>
<dbReference type="PANTHER" id="PTHR30175">
    <property type="entry name" value="PHOSPHOTRANSFERASE SYSTEM TRANSPORT PROTEIN"/>
    <property type="match status" value="1"/>
</dbReference>
<dbReference type="Pfam" id="PF00367">
    <property type="entry name" value="PTS_EIIB"/>
    <property type="match status" value="1"/>
</dbReference>
<dbReference type="PROSITE" id="PS51098">
    <property type="entry name" value="PTS_EIIB_TYPE_1"/>
    <property type="match status" value="1"/>
</dbReference>
<keyword evidence="3" id="KW-1003">Cell membrane</keyword>
<dbReference type="Gene3D" id="3.30.1360.60">
    <property type="entry name" value="Glucose permease domain IIB"/>
    <property type="match status" value="1"/>
</dbReference>
<feature type="transmembrane region" description="Helical" evidence="12">
    <location>
        <begin position="213"/>
        <end position="230"/>
    </location>
</feature>
<keyword evidence="8" id="KW-0418">Kinase</keyword>
<keyword evidence="7 12" id="KW-0812">Transmembrane</keyword>
<feature type="transmembrane region" description="Helical" evidence="12">
    <location>
        <begin position="156"/>
        <end position="175"/>
    </location>
</feature>
<accession>A0ABT9VS57</accession>
<evidence type="ECO:0000256" key="8">
    <source>
        <dbReference type="ARBA" id="ARBA00022777"/>
    </source>
</evidence>
<dbReference type="InterPro" id="IPR013013">
    <property type="entry name" value="PTS_EIIC_1"/>
</dbReference>
<dbReference type="CDD" id="cd00212">
    <property type="entry name" value="PTS_IIB_glc"/>
    <property type="match status" value="1"/>
</dbReference>